<protein>
    <submittedName>
        <fullName evidence="2">Iron-regulated transcriptional activator AFT2</fullName>
    </submittedName>
</protein>
<evidence type="ECO:0000313" key="3">
    <source>
        <dbReference type="Proteomes" id="UP000253472"/>
    </source>
</evidence>
<feature type="compositionally biased region" description="Low complexity" evidence="1">
    <location>
        <begin position="636"/>
        <end position="648"/>
    </location>
</feature>
<dbReference type="GO" id="GO:0045944">
    <property type="term" value="P:positive regulation of transcription by RNA polymerase II"/>
    <property type="evidence" value="ECO:0007669"/>
    <property type="project" value="InterPro"/>
</dbReference>
<feature type="region of interest" description="Disordered" evidence="1">
    <location>
        <begin position="311"/>
        <end position="409"/>
    </location>
</feature>
<feature type="compositionally biased region" description="Polar residues" evidence="1">
    <location>
        <begin position="245"/>
        <end position="257"/>
    </location>
</feature>
<feature type="region of interest" description="Disordered" evidence="1">
    <location>
        <begin position="593"/>
        <end position="752"/>
    </location>
</feature>
<feature type="compositionally biased region" description="Low complexity" evidence="1">
    <location>
        <begin position="345"/>
        <end position="407"/>
    </location>
</feature>
<proteinExistence type="predicted"/>
<feature type="compositionally biased region" description="Polar residues" evidence="1">
    <location>
        <begin position="552"/>
        <end position="567"/>
    </location>
</feature>
<feature type="compositionally biased region" description="Basic residues" evidence="1">
    <location>
        <begin position="322"/>
        <end position="333"/>
    </location>
</feature>
<feature type="region of interest" description="Disordered" evidence="1">
    <location>
        <begin position="110"/>
        <end position="295"/>
    </location>
</feature>
<dbReference type="EMBL" id="QLNQ01000030">
    <property type="protein sequence ID" value="RCK54848.1"/>
    <property type="molecule type" value="Genomic_DNA"/>
</dbReference>
<dbReference type="OrthoDB" id="4068596at2759"/>
<dbReference type="Pfam" id="PF08731">
    <property type="entry name" value="AFT"/>
    <property type="match status" value="1"/>
</dbReference>
<evidence type="ECO:0000313" key="2">
    <source>
        <dbReference type="EMBL" id="RCK54848.1"/>
    </source>
</evidence>
<feature type="compositionally biased region" description="Polar residues" evidence="1">
    <location>
        <begin position="593"/>
        <end position="608"/>
    </location>
</feature>
<reference evidence="2 3" key="1">
    <citation type="submission" date="2018-06" db="EMBL/GenBank/DDBJ databases">
        <title>Whole genome sequencing of Candida tropicalis (genome annotated by CSBL at Korea University).</title>
        <authorList>
            <person name="Ahn J."/>
        </authorList>
    </citation>
    <scope>NUCLEOTIDE SEQUENCE [LARGE SCALE GENOMIC DNA]</scope>
    <source>
        <strain evidence="2 3">ATCC 20962</strain>
    </source>
</reference>
<organism evidence="2 3">
    <name type="scientific">Candida viswanathii</name>
    <dbReference type="NCBI Taxonomy" id="5486"/>
    <lineage>
        <taxon>Eukaryota</taxon>
        <taxon>Fungi</taxon>
        <taxon>Dikarya</taxon>
        <taxon>Ascomycota</taxon>
        <taxon>Saccharomycotina</taxon>
        <taxon>Pichiomycetes</taxon>
        <taxon>Debaryomycetaceae</taxon>
        <taxon>Candida/Lodderomyces clade</taxon>
        <taxon>Candida</taxon>
    </lineage>
</organism>
<comment type="caution">
    <text evidence="2">The sequence shown here is derived from an EMBL/GenBank/DDBJ whole genome shotgun (WGS) entry which is preliminary data.</text>
</comment>
<dbReference type="AlphaFoldDB" id="A0A367XMS1"/>
<gene>
    <name evidence="2" type="primary">AFT2_1</name>
    <name evidence="2" type="ORF">Cantr_04243</name>
</gene>
<evidence type="ECO:0000256" key="1">
    <source>
        <dbReference type="SAM" id="MobiDB-lite"/>
    </source>
</evidence>
<feature type="compositionally biased region" description="Low complexity" evidence="1">
    <location>
        <begin position="183"/>
        <end position="207"/>
    </location>
</feature>
<feature type="compositionally biased region" description="Polar residues" evidence="1">
    <location>
        <begin position="208"/>
        <end position="217"/>
    </location>
</feature>
<feature type="region of interest" description="Disordered" evidence="1">
    <location>
        <begin position="549"/>
        <end position="572"/>
    </location>
</feature>
<accession>A0A367XMS1</accession>
<dbReference type="GO" id="GO:0000981">
    <property type="term" value="F:DNA-binding transcription factor activity, RNA polymerase II-specific"/>
    <property type="evidence" value="ECO:0007669"/>
    <property type="project" value="InterPro"/>
</dbReference>
<feature type="compositionally biased region" description="Low complexity" evidence="1">
    <location>
        <begin position="706"/>
        <end position="745"/>
    </location>
</feature>
<feature type="compositionally biased region" description="Low complexity" evidence="1">
    <location>
        <begin position="132"/>
        <end position="143"/>
    </location>
</feature>
<sequence length="752" mass="82569">MTDRVKHRVELDDLQLSNQKFNSKDDIKPWLQKALLQNKGIDIVIERSDTTKIIFRCKNNVKEKRIVRSKRKDTKIPVRKHTTCPFKVRANYSVRNKVWTLRTVCDKHDHPVDPPGSQAHLPQGSDNASKDPSSAALSVSPSSGPMEVETNDPTTDSSIAAFMNSKESPKLKSKSPTIRKTNSRGSKNSTSSSARSSQSSQRNSMSGYPSQANSAATSVDDFKNIQTQPHHGPPLPASLPSSNSFHGTSVLPTSQHATAPKRRKSVPNTLPKVRKLKDNISHISPIQEDPNVNSGFVVPGVELQQLQSLHPSLPQPRANPDHHHHHHNHHPHSQHLQPPQPLPQPGQTFQQEKQSLQPRQPRQRGIQQVQLPRKQPSPQQQQKQHQQQQLDGSQQQQHQQGESQQGQSRILHSRSVDQFLIVNILQTLQGFVREKVKEEILDNKNLHDNMKTDMLDSFVSQIILDYRHMLSPQFLYSLKQNVYDRRNISDPLSDLGQGEGDQAAQAPQFTPMRKGNAPQIWLPSVPPGVGGSIPLSPLLNDSDTSEYVVGGNASNQNPAAGQSNPLDNLTHLPGVSSTTFNYIMQMPLPSTSLLHTSNSGNSSNQQFAQSQPPPLMPPLQTQGQQLPPLATIQKFPPQGNPNTTNQGTLPPPPPPLNNVGSTLNPSSLLKTTKSNNNTNNTAAANNTNFNSFFQNPSATNPAFLLNSSTGSNGGNNSSGSNNPSVGNAAKDGNSNNSSNNMLNNMPSYDSAW</sequence>
<dbReference type="STRING" id="5486.A0A367XMS1"/>
<feature type="compositionally biased region" description="Low complexity" evidence="1">
    <location>
        <begin position="618"/>
        <end position="629"/>
    </location>
</feature>
<dbReference type="GO" id="GO:0010106">
    <property type="term" value="P:cellular response to iron ion starvation"/>
    <property type="evidence" value="ECO:0007669"/>
    <property type="project" value="InterPro"/>
</dbReference>
<name>A0A367XMS1_9ASCO</name>
<keyword evidence="3" id="KW-1185">Reference proteome</keyword>
<feature type="compositionally biased region" description="Low complexity" evidence="1">
    <location>
        <begin position="670"/>
        <end position="693"/>
    </location>
</feature>
<dbReference type="Proteomes" id="UP000253472">
    <property type="component" value="Unassembled WGS sequence"/>
</dbReference>
<feature type="compositionally biased region" description="Polar residues" evidence="1">
    <location>
        <begin position="659"/>
        <end position="669"/>
    </location>
</feature>
<dbReference type="InterPro" id="IPR014842">
    <property type="entry name" value="AFT"/>
</dbReference>